<feature type="domain" description="N-acetyltransferase" evidence="1">
    <location>
        <begin position="188"/>
        <end position="338"/>
    </location>
</feature>
<dbReference type="STRING" id="1538463.B0T36_10230"/>
<reference evidence="2 3" key="1">
    <citation type="journal article" date="2016" name="Antonie Van Leeuwenhoek">
        <title>Nocardia donostiensis sp. nov., isolated from human respiratory specimens.</title>
        <authorList>
            <person name="Ercibengoa M."/>
            <person name="Bell M."/>
            <person name="Marimon J.M."/>
            <person name="Humrighouse B."/>
            <person name="Klenk H.P."/>
            <person name="Potter G."/>
            <person name="Perez-Trallero E."/>
        </authorList>
    </citation>
    <scope>NUCLEOTIDE SEQUENCE [LARGE SCALE GENOMIC DNA]</scope>
    <source>
        <strain evidence="2 3">X1655</strain>
    </source>
</reference>
<dbReference type="AlphaFoldDB" id="A0A1W0BNZ9"/>
<dbReference type="RefSeq" id="WP_077118375.1">
    <property type="nucleotide sequence ID" value="NZ_LOKT01000006.1"/>
</dbReference>
<dbReference type="OrthoDB" id="9775595at2"/>
<evidence type="ECO:0000313" key="2">
    <source>
        <dbReference type="EMBL" id="ONM47605.1"/>
    </source>
</evidence>
<dbReference type="PROSITE" id="PS51186">
    <property type="entry name" value="GNAT"/>
    <property type="match status" value="1"/>
</dbReference>
<dbReference type="Pfam" id="PF24551">
    <property type="entry name" value="SH3_Rv0428c"/>
    <property type="match status" value="1"/>
</dbReference>
<dbReference type="GO" id="GO:0016747">
    <property type="term" value="F:acyltransferase activity, transferring groups other than amino-acyl groups"/>
    <property type="evidence" value="ECO:0007669"/>
    <property type="project" value="InterPro"/>
</dbReference>
<dbReference type="Proteomes" id="UP000188836">
    <property type="component" value="Unassembled WGS sequence"/>
</dbReference>
<dbReference type="InterPro" id="IPR056934">
    <property type="entry name" value="SH3_Rv0428c"/>
</dbReference>
<proteinExistence type="predicted"/>
<evidence type="ECO:0000259" key="1">
    <source>
        <dbReference type="PROSITE" id="PS51186"/>
    </source>
</evidence>
<accession>A0A1W0BNZ9</accession>
<dbReference type="InterPro" id="IPR056935">
    <property type="entry name" value="Rv0428c-like_C"/>
</dbReference>
<keyword evidence="2" id="KW-0808">Transferase</keyword>
<dbReference type="InterPro" id="IPR016181">
    <property type="entry name" value="Acyl_CoA_acyltransferase"/>
</dbReference>
<keyword evidence="3" id="KW-1185">Reference proteome</keyword>
<dbReference type="SUPFAM" id="SSF55729">
    <property type="entry name" value="Acyl-CoA N-acyltransferases (Nat)"/>
    <property type="match status" value="2"/>
</dbReference>
<dbReference type="CDD" id="cd04301">
    <property type="entry name" value="NAT_SF"/>
    <property type="match status" value="1"/>
</dbReference>
<sequence length="338" mass="36514">MTEPAAPGTPGGLPGIEVGRRVVLRYRLPEGYAQPLTDVIGELVSLEPVTVRTADGRTVSVTADRVVALKALAARPIRTGEIRALEAAAAAGWPGTEHAWIDGWLARAGHGYTRRANSAVPLGDADGPPQFTVDTLHRINTWYTQRNLPPRLLLPDRLASVPPGWNSWGETAVLGMDLDNFVFPQGPPMVRIAQEPSDTWLRMHRFRGEEPPDHTEPTPPVPVPEVLTAVRDGAVGFASLGLPEPIAIARGALTTAPDDRHWIGLSCVTVAAQHRRHGLAALVCAELLRWGRDRGATHAYVQVEADNAGALALYRQLGFVDHHSYRYAVPGGPIPVVR</sequence>
<dbReference type="EMBL" id="MUMY01000014">
    <property type="protein sequence ID" value="ONM47605.1"/>
    <property type="molecule type" value="Genomic_DNA"/>
</dbReference>
<protein>
    <submittedName>
        <fullName evidence="2">GNAT family N-acetyltransferase</fullName>
    </submittedName>
</protein>
<dbReference type="Gene3D" id="3.40.630.30">
    <property type="match status" value="1"/>
</dbReference>
<dbReference type="InterPro" id="IPR000182">
    <property type="entry name" value="GNAT_dom"/>
</dbReference>
<comment type="caution">
    <text evidence="2">The sequence shown here is derived from an EMBL/GenBank/DDBJ whole genome shotgun (WGS) entry which is preliminary data.</text>
</comment>
<dbReference type="Pfam" id="PF24553">
    <property type="entry name" value="Rv0428c_C"/>
    <property type="match status" value="1"/>
</dbReference>
<dbReference type="PANTHER" id="PTHR43072">
    <property type="entry name" value="N-ACETYLTRANSFERASE"/>
    <property type="match status" value="1"/>
</dbReference>
<name>A0A1W0BNZ9_9NOCA</name>
<gene>
    <name evidence="2" type="ORF">B0T46_17070</name>
</gene>
<organism evidence="2 3">
    <name type="scientific">Nocardia donostiensis</name>
    <dbReference type="NCBI Taxonomy" id="1538463"/>
    <lineage>
        <taxon>Bacteria</taxon>
        <taxon>Bacillati</taxon>
        <taxon>Actinomycetota</taxon>
        <taxon>Actinomycetes</taxon>
        <taxon>Mycobacteriales</taxon>
        <taxon>Nocardiaceae</taxon>
        <taxon>Nocardia</taxon>
    </lineage>
</organism>
<evidence type="ECO:0000313" key="3">
    <source>
        <dbReference type="Proteomes" id="UP000188836"/>
    </source>
</evidence>